<accession>A0A0A9YL00</accession>
<dbReference type="PROSITE" id="PS52002">
    <property type="entry name" value="SM"/>
    <property type="match status" value="1"/>
</dbReference>
<evidence type="ECO:0000256" key="13">
    <source>
        <dbReference type="RuleBase" id="RU365050"/>
    </source>
</evidence>
<evidence type="ECO:0000256" key="7">
    <source>
        <dbReference type="ARBA" id="ARBA00022728"/>
    </source>
</evidence>
<dbReference type="EMBL" id="GBHO01010740">
    <property type="protein sequence ID" value="JAG32864.1"/>
    <property type="molecule type" value="Transcribed_RNA"/>
</dbReference>
<evidence type="ECO:0000256" key="11">
    <source>
        <dbReference type="ARBA" id="ARBA00033126"/>
    </source>
</evidence>
<dbReference type="CDD" id="cd01721">
    <property type="entry name" value="Sm_D3"/>
    <property type="match status" value="1"/>
</dbReference>
<dbReference type="InterPro" id="IPR047575">
    <property type="entry name" value="Sm"/>
</dbReference>
<dbReference type="SMART" id="SM00651">
    <property type="entry name" value="Sm"/>
    <property type="match status" value="1"/>
</dbReference>
<dbReference type="InterPro" id="IPR010920">
    <property type="entry name" value="LSM_dom_sf"/>
</dbReference>
<gene>
    <name evidence="15" type="primary">SmD3_6</name>
    <name evidence="15" type="ORF">CM83_2532</name>
</gene>
<evidence type="ECO:0000256" key="6">
    <source>
        <dbReference type="ARBA" id="ARBA00022664"/>
    </source>
</evidence>
<evidence type="ECO:0000256" key="3">
    <source>
        <dbReference type="ARBA" id="ARBA00008146"/>
    </source>
</evidence>
<evidence type="ECO:0000256" key="8">
    <source>
        <dbReference type="ARBA" id="ARBA00023187"/>
    </source>
</evidence>
<keyword evidence="7" id="KW-0747">Spliceosome</keyword>
<evidence type="ECO:0000256" key="1">
    <source>
        <dbReference type="ARBA" id="ARBA00004123"/>
    </source>
</evidence>
<dbReference type="GO" id="GO:0000387">
    <property type="term" value="P:spliceosomal snRNP assembly"/>
    <property type="evidence" value="ECO:0007669"/>
    <property type="project" value="UniProtKB-UniRule"/>
</dbReference>
<dbReference type="InterPro" id="IPR034099">
    <property type="entry name" value="SmD3"/>
</dbReference>
<dbReference type="InterPro" id="IPR027141">
    <property type="entry name" value="LSm4/Sm_D1/D3"/>
</dbReference>
<sequence length="120" mass="13684">MINSSLRAIAAPVKLLHECVGCTCTVEMQNGDVYRGLVIDVEDCWNIQINECIYTSRTGQSTKLAHVYLRGSQVRYVIAPDMLKNSPIFKHVTPKDRAKTADEINRITMQRHPNKRNRVK</sequence>
<comment type="subcellular location">
    <subcellularLocation>
        <location evidence="2">Cytoplasm</location>
        <location evidence="2">Cytosol</location>
    </subcellularLocation>
    <subcellularLocation>
        <location evidence="1 13">Nucleus</location>
    </subcellularLocation>
</comment>
<evidence type="ECO:0000256" key="10">
    <source>
        <dbReference type="ARBA" id="ARBA00023274"/>
    </source>
</evidence>
<evidence type="ECO:0000256" key="4">
    <source>
        <dbReference type="ARBA" id="ARBA00020160"/>
    </source>
</evidence>
<evidence type="ECO:0000256" key="9">
    <source>
        <dbReference type="ARBA" id="ARBA00023242"/>
    </source>
</evidence>
<evidence type="ECO:0000256" key="5">
    <source>
        <dbReference type="ARBA" id="ARBA00022490"/>
    </source>
</evidence>
<keyword evidence="8 13" id="KW-0508">mRNA splicing</keyword>
<comment type="function">
    <text evidence="12">Plays a role in pre-mRNA splicing as a core component of the spliceosomal U1, U2, U4 and U5 small nuclear ribonucleoproteins (snRNPs), the building blocks of the spliceosome.</text>
</comment>
<protein>
    <recommendedName>
        <fullName evidence="4 13">Small nuclear ribonucleoprotein Sm D3</fullName>
        <shortName evidence="13">Sm-D3</shortName>
    </recommendedName>
    <alternativeName>
        <fullName evidence="11 13">snRNP core protein D3</fullName>
    </alternativeName>
</protein>
<keyword evidence="9 13" id="KW-0539">Nucleus</keyword>
<proteinExistence type="inferred from homology"/>
<feature type="domain" description="Sm" evidence="14">
    <location>
        <begin position="11"/>
        <end position="83"/>
    </location>
</feature>
<reference evidence="15" key="2">
    <citation type="submission" date="2014-07" db="EMBL/GenBank/DDBJ databases">
        <authorList>
            <person name="Hull J."/>
        </authorList>
    </citation>
    <scope>NUCLEOTIDE SEQUENCE</scope>
</reference>
<dbReference type="FunFam" id="2.30.30.100:FF:000002">
    <property type="entry name" value="Small nuclear ribonucleoprotein Sm D3"/>
    <property type="match status" value="1"/>
</dbReference>
<dbReference type="InterPro" id="IPR001163">
    <property type="entry name" value="Sm_dom_euk/arc"/>
</dbReference>
<dbReference type="GO" id="GO:0005681">
    <property type="term" value="C:spliceosomal complex"/>
    <property type="evidence" value="ECO:0007669"/>
    <property type="project" value="UniProtKB-KW"/>
</dbReference>
<evidence type="ECO:0000313" key="15">
    <source>
        <dbReference type="EMBL" id="JAG32864.1"/>
    </source>
</evidence>
<keyword evidence="6 13" id="KW-0507">mRNA processing</keyword>
<dbReference type="Gene3D" id="2.30.30.100">
    <property type="match status" value="1"/>
</dbReference>
<keyword evidence="5" id="KW-0963">Cytoplasm</keyword>
<comment type="similarity">
    <text evidence="3 13">Belongs to the snRNP core protein family.</text>
</comment>
<dbReference type="GO" id="GO:0003723">
    <property type="term" value="F:RNA binding"/>
    <property type="evidence" value="ECO:0007669"/>
    <property type="project" value="InterPro"/>
</dbReference>
<evidence type="ECO:0000256" key="12">
    <source>
        <dbReference type="ARBA" id="ARBA00058057"/>
    </source>
</evidence>
<name>A0A0A9YL00_LYGHE</name>
<reference evidence="15" key="1">
    <citation type="journal article" date="2014" name="PLoS ONE">
        <title>Transcriptome-Based Identification of ABC Transporters in the Western Tarnished Plant Bug Lygus hesperus.</title>
        <authorList>
            <person name="Hull J.J."/>
            <person name="Chaney K."/>
            <person name="Geib S.M."/>
            <person name="Fabrick J.A."/>
            <person name="Brent C.S."/>
            <person name="Walsh D."/>
            <person name="Lavine L.C."/>
        </authorList>
    </citation>
    <scope>NUCLEOTIDE SEQUENCE</scope>
</reference>
<dbReference type="AlphaFoldDB" id="A0A0A9YL00"/>
<dbReference type="SUPFAM" id="SSF50182">
    <property type="entry name" value="Sm-like ribonucleoproteins"/>
    <property type="match status" value="1"/>
</dbReference>
<dbReference type="Pfam" id="PF01423">
    <property type="entry name" value="LSM"/>
    <property type="match status" value="1"/>
</dbReference>
<dbReference type="GO" id="GO:0005829">
    <property type="term" value="C:cytosol"/>
    <property type="evidence" value="ECO:0007669"/>
    <property type="project" value="UniProtKB-SubCell"/>
</dbReference>
<evidence type="ECO:0000259" key="14">
    <source>
        <dbReference type="PROSITE" id="PS52002"/>
    </source>
</evidence>
<organism evidence="15">
    <name type="scientific">Lygus hesperus</name>
    <name type="common">Western plant bug</name>
    <dbReference type="NCBI Taxonomy" id="30085"/>
    <lineage>
        <taxon>Eukaryota</taxon>
        <taxon>Metazoa</taxon>
        <taxon>Ecdysozoa</taxon>
        <taxon>Arthropoda</taxon>
        <taxon>Hexapoda</taxon>
        <taxon>Insecta</taxon>
        <taxon>Pterygota</taxon>
        <taxon>Neoptera</taxon>
        <taxon>Paraneoptera</taxon>
        <taxon>Hemiptera</taxon>
        <taxon>Heteroptera</taxon>
        <taxon>Panheteroptera</taxon>
        <taxon>Cimicomorpha</taxon>
        <taxon>Miridae</taxon>
        <taxon>Mirini</taxon>
        <taxon>Lygus</taxon>
    </lineage>
</organism>
<keyword evidence="10 13" id="KW-0687">Ribonucleoprotein</keyword>
<dbReference type="PANTHER" id="PTHR23338">
    <property type="entry name" value="SMALL NUCLEAR RIBONUCLEOPROTEIN SM"/>
    <property type="match status" value="1"/>
</dbReference>
<evidence type="ECO:0000256" key="2">
    <source>
        <dbReference type="ARBA" id="ARBA00004514"/>
    </source>
</evidence>